<sequence length="233" mass="25452">MTELLTPEAFVRELDAQNRLALERIAAATKAPPACAERAEAKACEGKKLEVATLLKLALKNELEATECAAAWIPTTTDVDVKLALARQAGDEAKHYRLIQKRLREMGVDTADLDPLAQGRSPLLQFLLGLEGTVARVAAGQFTREALAVVKNAEFVVFCEEQEDFPTAALYKGTIQPDEEHHHELGRSLLLKLATTVEAQEAARAASRRTLELAEELQEIARMRAGITRAPGC</sequence>
<organism evidence="1 2">
    <name type="scientific">Pendulispora brunnea</name>
    <dbReference type="NCBI Taxonomy" id="2905690"/>
    <lineage>
        <taxon>Bacteria</taxon>
        <taxon>Pseudomonadati</taxon>
        <taxon>Myxococcota</taxon>
        <taxon>Myxococcia</taxon>
        <taxon>Myxococcales</taxon>
        <taxon>Sorangiineae</taxon>
        <taxon>Pendulisporaceae</taxon>
        <taxon>Pendulispora</taxon>
    </lineage>
</organism>
<dbReference type="Gene3D" id="1.20.1260.10">
    <property type="match status" value="1"/>
</dbReference>
<dbReference type="EMBL" id="CP089982">
    <property type="protein sequence ID" value="WXA92087.1"/>
    <property type="molecule type" value="Genomic_DNA"/>
</dbReference>
<name>A0ABZ2K020_9BACT</name>
<dbReference type="CDD" id="cd00657">
    <property type="entry name" value="Ferritin_like"/>
    <property type="match status" value="1"/>
</dbReference>
<evidence type="ECO:0000313" key="1">
    <source>
        <dbReference type="EMBL" id="WXA92087.1"/>
    </source>
</evidence>
<keyword evidence="2" id="KW-1185">Reference proteome</keyword>
<dbReference type="Proteomes" id="UP001379533">
    <property type="component" value="Chromosome"/>
</dbReference>
<evidence type="ECO:0000313" key="2">
    <source>
        <dbReference type="Proteomes" id="UP001379533"/>
    </source>
</evidence>
<dbReference type="InterPro" id="IPR009078">
    <property type="entry name" value="Ferritin-like_SF"/>
</dbReference>
<dbReference type="InterPro" id="IPR012347">
    <property type="entry name" value="Ferritin-like"/>
</dbReference>
<protein>
    <submittedName>
        <fullName evidence="1">Ferritin-like domain-containing protein</fullName>
    </submittedName>
</protein>
<accession>A0ABZ2K020</accession>
<dbReference type="SUPFAM" id="SSF47240">
    <property type="entry name" value="Ferritin-like"/>
    <property type="match status" value="1"/>
</dbReference>
<reference evidence="1 2" key="1">
    <citation type="submission" date="2021-12" db="EMBL/GenBank/DDBJ databases">
        <title>Discovery of the Pendulisporaceae a myxobacterial family with distinct sporulation behavior and unique specialized metabolism.</title>
        <authorList>
            <person name="Garcia R."/>
            <person name="Popoff A."/>
            <person name="Bader C.D."/>
            <person name="Loehr J."/>
            <person name="Walesch S."/>
            <person name="Walt C."/>
            <person name="Boldt J."/>
            <person name="Bunk B."/>
            <person name="Haeckl F.J.F.P.J."/>
            <person name="Gunesch A.P."/>
            <person name="Birkelbach J."/>
            <person name="Nuebel U."/>
            <person name="Pietschmann T."/>
            <person name="Bach T."/>
            <person name="Mueller R."/>
        </authorList>
    </citation>
    <scope>NUCLEOTIDE SEQUENCE [LARGE SCALE GENOMIC DNA]</scope>
    <source>
        <strain evidence="1 2">MSr12523</strain>
    </source>
</reference>
<gene>
    <name evidence="1" type="ORF">LZC95_37250</name>
</gene>
<proteinExistence type="predicted"/>
<dbReference type="RefSeq" id="WP_394842707.1">
    <property type="nucleotide sequence ID" value="NZ_CP089982.1"/>
</dbReference>